<dbReference type="AlphaFoldDB" id="K1PD30"/>
<dbReference type="SUPFAM" id="SSF50978">
    <property type="entry name" value="WD40 repeat-like"/>
    <property type="match status" value="1"/>
</dbReference>
<accession>K1PD30</accession>
<evidence type="ECO:0000256" key="6">
    <source>
        <dbReference type="ARBA" id="ARBA00023242"/>
    </source>
</evidence>
<evidence type="ECO:0000256" key="1">
    <source>
        <dbReference type="ARBA" id="ARBA00004123"/>
    </source>
</evidence>
<feature type="domain" description="Histone-binding protein RBBP4-like N-terminal" evidence="7">
    <location>
        <begin position="19"/>
        <end position="71"/>
    </location>
</feature>
<dbReference type="Pfam" id="PF00400">
    <property type="entry name" value="WD40"/>
    <property type="match status" value="4"/>
</dbReference>
<reference evidence="8" key="1">
    <citation type="journal article" date="2012" name="Nature">
        <title>The oyster genome reveals stress adaptation and complexity of shell formation.</title>
        <authorList>
            <person name="Zhang G."/>
            <person name="Fang X."/>
            <person name="Guo X."/>
            <person name="Li L."/>
            <person name="Luo R."/>
            <person name="Xu F."/>
            <person name="Yang P."/>
            <person name="Zhang L."/>
            <person name="Wang X."/>
            <person name="Qi H."/>
            <person name="Xiong Z."/>
            <person name="Que H."/>
            <person name="Xie Y."/>
            <person name="Holland P.W."/>
            <person name="Paps J."/>
            <person name="Zhu Y."/>
            <person name="Wu F."/>
            <person name="Chen Y."/>
            <person name="Wang J."/>
            <person name="Peng C."/>
            <person name="Meng J."/>
            <person name="Yang L."/>
            <person name="Liu J."/>
            <person name="Wen B."/>
            <person name="Zhang N."/>
            <person name="Huang Z."/>
            <person name="Zhu Q."/>
            <person name="Feng Y."/>
            <person name="Mount A."/>
            <person name="Hedgecock D."/>
            <person name="Xu Z."/>
            <person name="Liu Y."/>
            <person name="Domazet-Loso T."/>
            <person name="Du Y."/>
            <person name="Sun X."/>
            <person name="Zhang S."/>
            <person name="Liu B."/>
            <person name="Cheng P."/>
            <person name="Jiang X."/>
            <person name="Li J."/>
            <person name="Fan D."/>
            <person name="Wang W."/>
            <person name="Fu W."/>
            <person name="Wang T."/>
            <person name="Wang B."/>
            <person name="Zhang J."/>
            <person name="Peng Z."/>
            <person name="Li Y."/>
            <person name="Li N."/>
            <person name="Wang J."/>
            <person name="Chen M."/>
            <person name="He Y."/>
            <person name="Tan F."/>
            <person name="Song X."/>
            <person name="Zheng Q."/>
            <person name="Huang R."/>
            <person name="Yang H."/>
            <person name="Du X."/>
            <person name="Chen L."/>
            <person name="Yang M."/>
            <person name="Gaffney P.M."/>
            <person name="Wang S."/>
            <person name="Luo L."/>
            <person name="She Z."/>
            <person name="Ming Y."/>
            <person name="Huang W."/>
            <person name="Zhang S."/>
            <person name="Huang B."/>
            <person name="Zhang Y."/>
            <person name="Qu T."/>
            <person name="Ni P."/>
            <person name="Miao G."/>
            <person name="Wang J."/>
            <person name="Wang Q."/>
            <person name="Steinberg C.E."/>
            <person name="Wang H."/>
            <person name="Li N."/>
            <person name="Qian L."/>
            <person name="Zhang G."/>
            <person name="Li Y."/>
            <person name="Yang H."/>
            <person name="Liu X."/>
            <person name="Wang J."/>
            <person name="Yin Y."/>
            <person name="Wang J."/>
        </authorList>
    </citation>
    <scope>NUCLEOTIDE SEQUENCE [LARGE SCALE GENOMIC DNA]</scope>
    <source>
        <strain evidence="8">05x7-T-G4-1.051#20</strain>
    </source>
</reference>
<evidence type="ECO:0000259" key="7">
    <source>
        <dbReference type="Pfam" id="PF12265"/>
    </source>
</evidence>
<dbReference type="SMART" id="SM00320">
    <property type="entry name" value="WD40"/>
    <property type="match status" value="5"/>
</dbReference>
<keyword evidence="5" id="KW-0156">Chromatin regulator</keyword>
<dbReference type="Gene3D" id="2.130.10.10">
    <property type="entry name" value="YVTN repeat-like/Quinoprotein amine dehydrogenase"/>
    <property type="match status" value="1"/>
</dbReference>
<comment type="similarity">
    <text evidence="2">Belongs to the WD repeat RBAP46/RBAP48/MSI1 family.</text>
</comment>
<dbReference type="Pfam" id="PF12265">
    <property type="entry name" value="CAF1C_H4-bd"/>
    <property type="match status" value="1"/>
</dbReference>
<keyword evidence="4" id="KW-0677">Repeat</keyword>
<evidence type="ECO:0000256" key="5">
    <source>
        <dbReference type="ARBA" id="ARBA00022853"/>
    </source>
</evidence>
<dbReference type="GO" id="GO:0005634">
    <property type="term" value="C:nucleus"/>
    <property type="evidence" value="ECO:0007669"/>
    <property type="project" value="UniProtKB-SubCell"/>
</dbReference>
<dbReference type="GO" id="GO:0006325">
    <property type="term" value="P:chromatin organization"/>
    <property type="evidence" value="ECO:0007669"/>
    <property type="project" value="UniProtKB-KW"/>
</dbReference>
<evidence type="ECO:0000256" key="3">
    <source>
        <dbReference type="ARBA" id="ARBA00022574"/>
    </source>
</evidence>
<dbReference type="PROSITE" id="PS50082">
    <property type="entry name" value="WD_REPEATS_2"/>
    <property type="match status" value="3"/>
</dbReference>
<dbReference type="InterPro" id="IPR022052">
    <property type="entry name" value="Histone-bd_RBBP4-like_N"/>
</dbReference>
<protein>
    <submittedName>
        <fullName evidence="8">Putative histone-binding protein Caf1</fullName>
    </submittedName>
</protein>
<evidence type="ECO:0000256" key="4">
    <source>
        <dbReference type="ARBA" id="ARBA00022737"/>
    </source>
</evidence>
<dbReference type="InterPro" id="IPR050459">
    <property type="entry name" value="WD_repeat_RBAP46/RBAP48/MSI1"/>
</dbReference>
<gene>
    <name evidence="8" type="ORF">CGI_10008446</name>
</gene>
<evidence type="ECO:0000313" key="8">
    <source>
        <dbReference type="EMBL" id="EKC19423.1"/>
    </source>
</evidence>
<name>K1PD30_MAGGI</name>
<dbReference type="FunCoup" id="K1PD30">
    <property type="interactions" value="2066"/>
</dbReference>
<sequence>MTDKDEGFDDAVEERVINEEYKIWKKNTPFLYDLVMTHALEWPSLTAQWLPDVTRSEEQNHLLIASVQLPNDNAQFDASHYDSEKGEFGGFGSVSGKIEIEIKINHEGEVNRARYMPQNPCIIATKTPSSDVLVFDYTKHPSKPDPSGECNPELRLKGHQKEGYGLSWNPNLNGHLLSASDDHTICLWDINQNPKEHRVIEAHTIFTGHTSVVEDVAWHLLHESLFGSVADDQKLMIWDTRSNNTTKASHIVDAHTAEVNCLSFNPYSEFILATGSADKVSDVAHGPLVSLSTKAYHKQNILEANYINHKKARDLQMADIKIGEEQSAEDAEDGPPELLFIHGGHTAKISDFSWNPNEPWVICSVSEDNIMQVWQMAENIYNDEEPDTPAAELETGTS</sequence>
<keyword evidence="6" id="KW-0539">Nucleus</keyword>
<dbReference type="InterPro" id="IPR019775">
    <property type="entry name" value="WD40_repeat_CS"/>
</dbReference>
<dbReference type="PROSITE" id="PS00678">
    <property type="entry name" value="WD_REPEATS_1"/>
    <property type="match status" value="1"/>
</dbReference>
<dbReference type="EMBL" id="JH817499">
    <property type="protein sequence ID" value="EKC19423.1"/>
    <property type="molecule type" value="Genomic_DNA"/>
</dbReference>
<dbReference type="PROSITE" id="PS50294">
    <property type="entry name" value="WD_REPEATS_REGION"/>
    <property type="match status" value="1"/>
</dbReference>
<keyword evidence="3" id="KW-0853">WD repeat</keyword>
<proteinExistence type="inferred from homology"/>
<evidence type="ECO:0000256" key="2">
    <source>
        <dbReference type="ARBA" id="ARBA00009341"/>
    </source>
</evidence>
<dbReference type="InterPro" id="IPR015943">
    <property type="entry name" value="WD40/YVTN_repeat-like_dom_sf"/>
</dbReference>
<dbReference type="HOGENOM" id="CLU_020445_3_1_1"/>
<dbReference type="PANTHER" id="PTHR22850">
    <property type="entry name" value="WD40 REPEAT FAMILY"/>
    <property type="match status" value="1"/>
</dbReference>
<dbReference type="InterPro" id="IPR036322">
    <property type="entry name" value="WD40_repeat_dom_sf"/>
</dbReference>
<dbReference type="InParanoid" id="K1PD30"/>
<organism evidence="8">
    <name type="scientific">Magallana gigas</name>
    <name type="common">Pacific oyster</name>
    <name type="synonym">Crassostrea gigas</name>
    <dbReference type="NCBI Taxonomy" id="29159"/>
    <lineage>
        <taxon>Eukaryota</taxon>
        <taxon>Metazoa</taxon>
        <taxon>Spiralia</taxon>
        <taxon>Lophotrochozoa</taxon>
        <taxon>Mollusca</taxon>
        <taxon>Bivalvia</taxon>
        <taxon>Autobranchia</taxon>
        <taxon>Pteriomorphia</taxon>
        <taxon>Ostreida</taxon>
        <taxon>Ostreoidea</taxon>
        <taxon>Ostreidae</taxon>
        <taxon>Magallana</taxon>
    </lineage>
</organism>
<dbReference type="InterPro" id="IPR001680">
    <property type="entry name" value="WD40_rpt"/>
</dbReference>
<comment type="subcellular location">
    <subcellularLocation>
        <location evidence="1">Nucleus</location>
    </subcellularLocation>
</comment>